<accession>A0A382T7X6</accession>
<dbReference type="AlphaFoldDB" id="A0A382T7X6"/>
<dbReference type="EMBL" id="UINC01134604">
    <property type="protein sequence ID" value="SVD18244.1"/>
    <property type="molecule type" value="Genomic_DNA"/>
</dbReference>
<evidence type="ECO:0008006" key="2">
    <source>
        <dbReference type="Google" id="ProtNLM"/>
    </source>
</evidence>
<gene>
    <name evidence="1" type="ORF">METZ01_LOCUS371098</name>
</gene>
<proteinExistence type="predicted"/>
<sequence length="190" mass="21614">MIPIKLINMPFASLTHPSLALGQFKAQLTSEYIPSLVHNFNFDFSMKMGELNYELLAKSKGFNSQLGEWLFSEQAWGKTFGPDEDKFWSQCNIVLDTLDGLKNPQKWLKTIKKELIPEFLDDCLYTLFNDQSPKVIAFTCTFFQTISSLALAKKIKEKYPEVSIVFGGACFHDEMGLELIKKCSFIDAVS</sequence>
<name>A0A382T7X6_9ZZZZ</name>
<evidence type="ECO:0000313" key="1">
    <source>
        <dbReference type="EMBL" id="SVD18244.1"/>
    </source>
</evidence>
<protein>
    <recommendedName>
        <fullName evidence="2">B12-binding domain-containing protein</fullName>
    </recommendedName>
</protein>
<reference evidence="1" key="1">
    <citation type="submission" date="2018-05" db="EMBL/GenBank/DDBJ databases">
        <authorList>
            <person name="Lanie J.A."/>
            <person name="Ng W.-L."/>
            <person name="Kazmierczak K.M."/>
            <person name="Andrzejewski T.M."/>
            <person name="Davidsen T.M."/>
            <person name="Wayne K.J."/>
            <person name="Tettelin H."/>
            <person name="Glass J.I."/>
            <person name="Rusch D."/>
            <person name="Podicherti R."/>
            <person name="Tsui H.-C.T."/>
            <person name="Winkler M.E."/>
        </authorList>
    </citation>
    <scope>NUCLEOTIDE SEQUENCE</scope>
</reference>
<feature type="non-terminal residue" evidence="1">
    <location>
        <position position="190"/>
    </location>
</feature>
<organism evidence="1">
    <name type="scientific">marine metagenome</name>
    <dbReference type="NCBI Taxonomy" id="408172"/>
    <lineage>
        <taxon>unclassified sequences</taxon>
        <taxon>metagenomes</taxon>
        <taxon>ecological metagenomes</taxon>
    </lineage>
</organism>